<dbReference type="Gene3D" id="1.10.287.130">
    <property type="match status" value="1"/>
</dbReference>
<dbReference type="CDD" id="cd16922">
    <property type="entry name" value="HATPase_EvgS-ArcB-TorS-like"/>
    <property type="match status" value="1"/>
</dbReference>
<keyword evidence="9" id="KW-0418">Kinase</keyword>
<evidence type="ECO:0000313" key="9">
    <source>
        <dbReference type="EMBL" id="CAG2145731.1"/>
    </source>
</evidence>
<dbReference type="Pfam" id="PF08447">
    <property type="entry name" value="PAS_3"/>
    <property type="match status" value="1"/>
</dbReference>
<evidence type="ECO:0000256" key="4">
    <source>
        <dbReference type="PROSITE-ProRule" id="PRU00169"/>
    </source>
</evidence>
<dbReference type="SUPFAM" id="SSF47384">
    <property type="entry name" value="Homodimeric domain of signal transducing histidine kinase"/>
    <property type="match status" value="1"/>
</dbReference>
<feature type="domain" description="Response regulatory" evidence="7">
    <location>
        <begin position="559"/>
        <end position="677"/>
    </location>
</feature>
<dbReference type="Gene3D" id="3.40.50.2300">
    <property type="match status" value="1"/>
</dbReference>
<dbReference type="EC" id="2.7.13.3" evidence="2"/>
<evidence type="ECO:0000259" key="7">
    <source>
        <dbReference type="PROSITE" id="PS50110"/>
    </source>
</evidence>
<dbReference type="InterPro" id="IPR000014">
    <property type="entry name" value="PAS"/>
</dbReference>
<dbReference type="InterPro" id="IPR003661">
    <property type="entry name" value="HisK_dim/P_dom"/>
</dbReference>
<dbReference type="CDD" id="cd00082">
    <property type="entry name" value="HisKA"/>
    <property type="match status" value="1"/>
</dbReference>
<dbReference type="SMART" id="SM00091">
    <property type="entry name" value="PAS"/>
    <property type="match status" value="2"/>
</dbReference>
<dbReference type="EMBL" id="CAJPVI010000015">
    <property type="protein sequence ID" value="CAG2145731.1"/>
    <property type="molecule type" value="Genomic_DNA"/>
</dbReference>
<dbReference type="SUPFAM" id="SSF52172">
    <property type="entry name" value="CheY-like"/>
    <property type="match status" value="1"/>
</dbReference>
<comment type="catalytic activity">
    <reaction evidence="1">
        <text>ATP + protein L-histidine = ADP + protein N-phospho-L-histidine.</text>
        <dbReference type="EC" id="2.7.13.3"/>
    </reaction>
</comment>
<gene>
    <name evidence="9" type="primary">rcsC_9</name>
    <name evidence="9" type="ORF">LMG26411_02792</name>
</gene>
<keyword evidence="5" id="KW-0812">Transmembrane</keyword>
<sequence length="678" mass="72264">MLTAPTAITGLLAACLVLMAAWLLHWHRRLRTLGSQRDVLAAIIDAAPYPIAARDERGRFVAVNAVLEDFLGIRRETMLGKTMEDAGVPPNIVAAVASPIARARASGQRVDETLRVRDAAGDWHDLLFATQPLRLPDGTQAGTVSATIDITAQLAAEQAALGAKRLLDEIADALPVASFQLCAEPGGRYWFSYFSAKAERYRGWSAERLLAVVDGEYPSIHPDDRLKMADALHQSAAAQSAAQFELRILVDGETRWLRLFVGAPVRAPSGQLRWSGYAGDATDEHRQLEALAAARAAAENAAQAKARFLATMTHEIRTPLAAVIGALELLRGSPMNPQQASEVALADNAARLLMEILDGILDYSRLEAGQLTLELLPLDPRALVESVMQVHGPGGAAKRLAFAFEADARVAGALLGDPTRLKEILLNLIGNAVKFTAQGGITVRLDLLEDMGERQRVSLSVADTGVGIAPGQQEQLFAPFSQADSSISRRFGGSGLGLAICRRLAERMGGTLTLQSQPGAGTTIVLCVTLPVAASPALQTVAGPAGPPPPIEPLEVRKAILVVEDHLPFQVIMRRQLEMLGQDCTVASGGEAALEQLRQQRFALVLTDCQMPGMDGFELASRIRASGPGANADVPIVALTASAGAEVARQCHDAGMDACLAKPVRMDDLRACIARWAR</sequence>
<dbReference type="InterPro" id="IPR003594">
    <property type="entry name" value="HATPase_dom"/>
</dbReference>
<dbReference type="PROSITE" id="PS50110">
    <property type="entry name" value="RESPONSE_REGULATORY"/>
    <property type="match status" value="1"/>
</dbReference>
<keyword evidence="9" id="KW-0808">Transferase</keyword>
<dbReference type="InterPro" id="IPR035965">
    <property type="entry name" value="PAS-like_dom_sf"/>
</dbReference>
<dbReference type="CDD" id="cd00130">
    <property type="entry name" value="PAS"/>
    <property type="match status" value="2"/>
</dbReference>
<dbReference type="Pfam" id="PF00512">
    <property type="entry name" value="HisKA"/>
    <property type="match status" value="1"/>
</dbReference>
<keyword evidence="3 4" id="KW-0597">Phosphoprotein</keyword>
<proteinExistence type="predicted"/>
<feature type="modified residue" description="4-aspartylphosphate" evidence="4">
    <location>
        <position position="608"/>
    </location>
</feature>
<evidence type="ECO:0000313" key="10">
    <source>
        <dbReference type="Proteomes" id="UP000672657"/>
    </source>
</evidence>
<dbReference type="InterPro" id="IPR036097">
    <property type="entry name" value="HisK_dim/P_sf"/>
</dbReference>
<accession>A0ABN7PXB8</accession>
<keyword evidence="5" id="KW-1133">Transmembrane helix</keyword>
<dbReference type="Pfam" id="PF02518">
    <property type="entry name" value="HATPase_c"/>
    <property type="match status" value="1"/>
</dbReference>
<dbReference type="InterPro" id="IPR011006">
    <property type="entry name" value="CheY-like_superfamily"/>
</dbReference>
<evidence type="ECO:0000256" key="5">
    <source>
        <dbReference type="SAM" id="Phobius"/>
    </source>
</evidence>
<dbReference type="Pfam" id="PF08448">
    <property type="entry name" value="PAS_4"/>
    <property type="match status" value="1"/>
</dbReference>
<evidence type="ECO:0000259" key="8">
    <source>
        <dbReference type="PROSITE" id="PS50112"/>
    </source>
</evidence>
<dbReference type="PANTHER" id="PTHR45339:SF3">
    <property type="entry name" value="HISTIDINE KINASE"/>
    <property type="match status" value="1"/>
</dbReference>
<dbReference type="SMART" id="SM00448">
    <property type="entry name" value="REC"/>
    <property type="match status" value="1"/>
</dbReference>
<protein>
    <recommendedName>
        <fullName evidence="2">histidine kinase</fullName>
        <ecNumber evidence="2">2.7.13.3</ecNumber>
    </recommendedName>
</protein>
<dbReference type="RefSeq" id="WP_211953855.1">
    <property type="nucleotide sequence ID" value="NZ_CAJPVI010000015.1"/>
</dbReference>
<dbReference type="Proteomes" id="UP000672657">
    <property type="component" value="Unassembled WGS sequence"/>
</dbReference>
<dbReference type="PANTHER" id="PTHR45339">
    <property type="entry name" value="HYBRID SIGNAL TRANSDUCTION HISTIDINE KINASE J"/>
    <property type="match status" value="1"/>
</dbReference>
<dbReference type="GO" id="GO:0004673">
    <property type="term" value="F:protein histidine kinase activity"/>
    <property type="evidence" value="ECO:0007669"/>
    <property type="project" value="UniProtKB-EC"/>
</dbReference>
<dbReference type="InterPro" id="IPR004358">
    <property type="entry name" value="Sig_transdc_His_kin-like_C"/>
</dbReference>
<dbReference type="SMART" id="SM00388">
    <property type="entry name" value="HisKA"/>
    <property type="match status" value="1"/>
</dbReference>
<keyword evidence="10" id="KW-1185">Reference proteome</keyword>
<dbReference type="InterPro" id="IPR005467">
    <property type="entry name" value="His_kinase_dom"/>
</dbReference>
<dbReference type="Gene3D" id="3.30.565.10">
    <property type="entry name" value="Histidine kinase-like ATPase, C-terminal domain"/>
    <property type="match status" value="1"/>
</dbReference>
<evidence type="ECO:0000256" key="1">
    <source>
        <dbReference type="ARBA" id="ARBA00000085"/>
    </source>
</evidence>
<reference evidence="9 10" key="1">
    <citation type="submission" date="2021-03" db="EMBL/GenBank/DDBJ databases">
        <authorList>
            <person name="Peeters C."/>
        </authorList>
    </citation>
    <scope>NUCLEOTIDE SEQUENCE [LARGE SCALE GENOMIC DNA]</scope>
    <source>
        <strain evidence="9 10">LMG 26411</strain>
    </source>
</reference>
<comment type="caution">
    <text evidence="9">The sequence shown here is derived from an EMBL/GenBank/DDBJ whole genome shotgun (WGS) entry which is preliminary data.</text>
</comment>
<dbReference type="SUPFAM" id="SSF55785">
    <property type="entry name" value="PYP-like sensor domain (PAS domain)"/>
    <property type="match status" value="2"/>
</dbReference>
<evidence type="ECO:0000259" key="6">
    <source>
        <dbReference type="PROSITE" id="PS50109"/>
    </source>
</evidence>
<dbReference type="PROSITE" id="PS50109">
    <property type="entry name" value="HIS_KIN"/>
    <property type="match status" value="1"/>
</dbReference>
<dbReference type="InterPro" id="IPR013655">
    <property type="entry name" value="PAS_fold_3"/>
</dbReference>
<name>A0ABN7PXB8_9BURK</name>
<dbReference type="InterPro" id="IPR001789">
    <property type="entry name" value="Sig_transdc_resp-reg_receiver"/>
</dbReference>
<dbReference type="Pfam" id="PF00072">
    <property type="entry name" value="Response_reg"/>
    <property type="match status" value="1"/>
</dbReference>
<organism evidence="9 10">
    <name type="scientific">Cupriavidus numazuensis</name>
    <dbReference type="NCBI Taxonomy" id="221992"/>
    <lineage>
        <taxon>Bacteria</taxon>
        <taxon>Pseudomonadati</taxon>
        <taxon>Pseudomonadota</taxon>
        <taxon>Betaproteobacteria</taxon>
        <taxon>Burkholderiales</taxon>
        <taxon>Burkholderiaceae</taxon>
        <taxon>Cupriavidus</taxon>
    </lineage>
</organism>
<feature type="transmembrane region" description="Helical" evidence="5">
    <location>
        <begin position="6"/>
        <end position="24"/>
    </location>
</feature>
<dbReference type="InterPro" id="IPR013656">
    <property type="entry name" value="PAS_4"/>
</dbReference>
<feature type="domain" description="PAS" evidence="8">
    <location>
        <begin position="36"/>
        <end position="83"/>
    </location>
</feature>
<dbReference type="SMART" id="SM00387">
    <property type="entry name" value="HATPase_c"/>
    <property type="match status" value="1"/>
</dbReference>
<keyword evidence="5" id="KW-0472">Membrane</keyword>
<dbReference type="PROSITE" id="PS50112">
    <property type="entry name" value="PAS"/>
    <property type="match status" value="1"/>
</dbReference>
<feature type="domain" description="Histidine kinase" evidence="6">
    <location>
        <begin position="311"/>
        <end position="532"/>
    </location>
</feature>
<dbReference type="PRINTS" id="PR00344">
    <property type="entry name" value="BCTRLSENSOR"/>
</dbReference>
<dbReference type="InterPro" id="IPR036890">
    <property type="entry name" value="HATPase_C_sf"/>
</dbReference>
<evidence type="ECO:0000256" key="2">
    <source>
        <dbReference type="ARBA" id="ARBA00012438"/>
    </source>
</evidence>
<dbReference type="SUPFAM" id="SSF55874">
    <property type="entry name" value="ATPase domain of HSP90 chaperone/DNA topoisomerase II/histidine kinase"/>
    <property type="match status" value="1"/>
</dbReference>
<dbReference type="CDD" id="cd17546">
    <property type="entry name" value="REC_hyHK_CKI1_RcsC-like"/>
    <property type="match status" value="1"/>
</dbReference>
<evidence type="ECO:0000256" key="3">
    <source>
        <dbReference type="ARBA" id="ARBA00022553"/>
    </source>
</evidence>
<dbReference type="NCBIfam" id="TIGR00229">
    <property type="entry name" value="sensory_box"/>
    <property type="match status" value="1"/>
</dbReference>
<dbReference type="Gene3D" id="3.30.450.20">
    <property type="entry name" value="PAS domain"/>
    <property type="match status" value="2"/>
</dbReference>